<protein>
    <submittedName>
        <fullName evidence="1">Uncharacterized protein</fullName>
    </submittedName>
</protein>
<gene>
    <name evidence="1" type="ORF">AVEN_248689_1</name>
</gene>
<accession>A0A4Y2C2A6</accession>
<keyword evidence="2" id="KW-1185">Reference proteome</keyword>
<dbReference type="EMBL" id="BGPR01000132">
    <property type="protein sequence ID" value="GBL97756.1"/>
    <property type="molecule type" value="Genomic_DNA"/>
</dbReference>
<organism evidence="1 2">
    <name type="scientific">Araneus ventricosus</name>
    <name type="common">Orbweaver spider</name>
    <name type="synonym">Epeira ventricosa</name>
    <dbReference type="NCBI Taxonomy" id="182803"/>
    <lineage>
        <taxon>Eukaryota</taxon>
        <taxon>Metazoa</taxon>
        <taxon>Ecdysozoa</taxon>
        <taxon>Arthropoda</taxon>
        <taxon>Chelicerata</taxon>
        <taxon>Arachnida</taxon>
        <taxon>Araneae</taxon>
        <taxon>Araneomorphae</taxon>
        <taxon>Entelegynae</taxon>
        <taxon>Araneoidea</taxon>
        <taxon>Araneidae</taxon>
        <taxon>Araneus</taxon>
    </lineage>
</organism>
<sequence length="114" mass="13420">MSLRYRALNKIACIRLLRIIQLAFPNSESEDNFATLRGDNICRGLKPRLVYEIPEYYMGRKKRKALEKLNESLRPLSKYGGFMCNRLSPEFSVAEFFFRERMDHSTLCDDICQT</sequence>
<dbReference type="Proteomes" id="UP000499080">
    <property type="component" value="Unassembled WGS sequence"/>
</dbReference>
<dbReference type="AlphaFoldDB" id="A0A4Y2C2A6"/>
<proteinExistence type="predicted"/>
<evidence type="ECO:0000313" key="2">
    <source>
        <dbReference type="Proteomes" id="UP000499080"/>
    </source>
</evidence>
<evidence type="ECO:0000313" key="1">
    <source>
        <dbReference type="EMBL" id="GBL97756.1"/>
    </source>
</evidence>
<reference evidence="1 2" key="1">
    <citation type="journal article" date="2019" name="Sci. Rep.">
        <title>Orb-weaving spider Araneus ventricosus genome elucidates the spidroin gene catalogue.</title>
        <authorList>
            <person name="Kono N."/>
            <person name="Nakamura H."/>
            <person name="Ohtoshi R."/>
            <person name="Moran D.A.P."/>
            <person name="Shinohara A."/>
            <person name="Yoshida Y."/>
            <person name="Fujiwara M."/>
            <person name="Mori M."/>
            <person name="Tomita M."/>
            <person name="Arakawa K."/>
        </authorList>
    </citation>
    <scope>NUCLEOTIDE SEQUENCE [LARGE SCALE GENOMIC DNA]</scope>
</reference>
<comment type="caution">
    <text evidence="1">The sequence shown here is derived from an EMBL/GenBank/DDBJ whole genome shotgun (WGS) entry which is preliminary data.</text>
</comment>
<name>A0A4Y2C2A6_ARAVE</name>